<name>A0AC35GQD8_9BILA</name>
<organism evidence="1 2">
    <name type="scientific">Panagrolaimus sp. PS1159</name>
    <dbReference type="NCBI Taxonomy" id="55785"/>
    <lineage>
        <taxon>Eukaryota</taxon>
        <taxon>Metazoa</taxon>
        <taxon>Ecdysozoa</taxon>
        <taxon>Nematoda</taxon>
        <taxon>Chromadorea</taxon>
        <taxon>Rhabditida</taxon>
        <taxon>Tylenchina</taxon>
        <taxon>Panagrolaimomorpha</taxon>
        <taxon>Panagrolaimoidea</taxon>
        <taxon>Panagrolaimidae</taxon>
        <taxon>Panagrolaimus</taxon>
    </lineage>
</organism>
<dbReference type="WBParaSite" id="PS1159_v2.g7490.t1">
    <property type="protein sequence ID" value="PS1159_v2.g7490.t1"/>
    <property type="gene ID" value="PS1159_v2.g7490"/>
</dbReference>
<reference evidence="2" key="1">
    <citation type="submission" date="2022-11" db="UniProtKB">
        <authorList>
            <consortium name="WormBaseParasite"/>
        </authorList>
    </citation>
    <scope>IDENTIFICATION</scope>
</reference>
<evidence type="ECO:0000313" key="1">
    <source>
        <dbReference type="Proteomes" id="UP000887580"/>
    </source>
</evidence>
<proteinExistence type="predicted"/>
<dbReference type="Proteomes" id="UP000887580">
    <property type="component" value="Unplaced"/>
</dbReference>
<evidence type="ECO:0000313" key="2">
    <source>
        <dbReference type="WBParaSite" id="PS1159_v2.g7490.t1"/>
    </source>
</evidence>
<sequence>MRFSAIIDDPKSFEDLQQAAACAAAFLGDDELTLKIFPDGIAFVCATGFHDGFFVEIKLLEHEIFSAFKMEGVSAEKPVIIMQVQRTHLIQIFQKEADQVKIKLVKRNNQPKLTAEFKSTGVLKTIPVKMVKSVFLDDYMSPVINQPIVGLIIKQMDAFHTMHQTFELFKAETNQMRLSGDGCLFLKGRNEDNVEICVIFDELESVDDVETHGDTDYFRVKVNVLNHYFGCLPDGTNRCEIRVTDVHQIVINVKYSNANYILYMMALRNEAFGENE</sequence>
<accession>A0AC35GQD8</accession>
<protein>
    <submittedName>
        <fullName evidence="2">Proliferating cell nuclear antigen</fullName>
    </submittedName>
</protein>